<organism evidence="2 3">
    <name type="scientific">Sphingomonas oleivorans</name>
    <dbReference type="NCBI Taxonomy" id="1735121"/>
    <lineage>
        <taxon>Bacteria</taxon>
        <taxon>Pseudomonadati</taxon>
        <taxon>Pseudomonadota</taxon>
        <taxon>Alphaproteobacteria</taxon>
        <taxon>Sphingomonadales</taxon>
        <taxon>Sphingomonadaceae</taxon>
        <taxon>Sphingomonas</taxon>
    </lineage>
</organism>
<name>A0A2T5G237_9SPHN</name>
<evidence type="ECO:0000313" key="3">
    <source>
        <dbReference type="Proteomes" id="UP000244162"/>
    </source>
</evidence>
<dbReference type="Gene3D" id="1.10.3990.20">
    <property type="entry name" value="protein bp1543"/>
    <property type="match status" value="1"/>
</dbReference>
<keyword evidence="3" id="KW-1185">Reference proteome</keyword>
<feature type="domain" description="Ribbon-helix-helix" evidence="1">
    <location>
        <begin position="35"/>
        <end position="101"/>
    </location>
</feature>
<gene>
    <name evidence="2" type="ORF">CLG96_03475</name>
</gene>
<dbReference type="InterPro" id="IPR027373">
    <property type="entry name" value="RHH_dom"/>
</dbReference>
<accession>A0A2T5G237</accession>
<dbReference type="InterPro" id="IPR038268">
    <property type="entry name" value="RHH_sf"/>
</dbReference>
<evidence type="ECO:0000259" key="1">
    <source>
        <dbReference type="Pfam" id="PF13467"/>
    </source>
</evidence>
<protein>
    <recommendedName>
        <fullName evidence="1">Ribbon-helix-helix domain-containing protein</fullName>
    </recommendedName>
</protein>
<sequence>MQRGCWLHHRIDPVDQRRPAYVLSARRSAAAGSGPVKRSVMIAGHATSISLEPIFWTALAAAAAEEALPLNALVARIDAARVTEAQPPNLASAIRVWLFRRLQQGCRQKGPANFTDDSENLSQ</sequence>
<dbReference type="Pfam" id="PF13467">
    <property type="entry name" value="RHH_4"/>
    <property type="match status" value="1"/>
</dbReference>
<dbReference type="AlphaFoldDB" id="A0A2T5G237"/>
<dbReference type="Proteomes" id="UP000244162">
    <property type="component" value="Unassembled WGS sequence"/>
</dbReference>
<reference evidence="2 3" key="1">
    <citation type="submission" date="2017-09" db="EMBL/GenBank/DDBJ databases">
        <title>Sphingomonas panjinensis sp.nov., isolated from oil-contaminated soil.</title>
        <authorList>
            <person name="Wang L."/>
            <person name="Chen L."/>
        </authorList>
    </citation>
    <scope>NUCLEOTIDE SEQUENCE [LARGE SCALE GENOMIC DNA]</scope>
    <source>
        <strain evidence="2 3">FW-11</strain>
    </source>
</reference>
<evidence type="ECO:0000313" key="2">
    <source>
        <dbReference type="EMBL" id="PTQ13196.1"/>
    </source>
</evidence>
<proteinExistence type="predicted"/>
<dbReference type="EMBL" id="NWBU01000004">
    <property type="protein sequence ID" value="PTQ13196.1"/>
    <property type="molecule type" value="Genomic_DNA"/>
</dbReference>
<dbReference type="OrthoDB" id="7477016at2"/>
<comment type="caution">
    <text evidence="2">The sequence shown here is derived from an EMBL/GenBank/DDBJ whole genome shotgun (WGS) entry which is preliminary data.</text>
</comment>